<dbReference type="AlphaFoldDB" id="X1EPB9"/>
<dbReference type="PROSITE" id="PS51379">
    <property type="entry name" value="4FE4S_FER_2"/>
    <property type="match status" value="1"/>
</dbReference>
<proteinExistence type="predicted"/>
<dbReference type="InterPro" id="IPR017900">
    <property type="entry name" value="4Fe4S_Fe_S_CS"/>
</dbReference>
<feature type="non-terminal residue" evidence="2">
    <location>
        <position position="1"/>
    </location>
</feature>
<accession>X1EPB9</accession>
<evidence type="ECO:0000259" key="1">
    <source>
        <dbReference type="PROSITE" id="PS51379"/>
    </source>
</evidence>
<dbReference type="SUPFAM" id="SSF46548">
    <property type="entry name" value="alpha-helical ferredoxin"/>
    <property type="match status" value="1"/>
</dbReference>
<comment type="caution">
    <text evidence="2">The sequence shown here is derived from an EMBL/GenBank/DDBJ whole genome shotgun (WGS) entry which is preliminary data.</text>
</comment>
<reference evidence="2" key="1">
    <citation type="journal article" date="2014" name="Front. Microbiol.">
        <title>High frequency of phylogenetically diverse reductive dehalogenase-homologous genes in deep subseafloor sedimentary metagenomes.</title>
        <authorList>
            <person name="Kawai M."/>
            <person name="Futagami T."/>
            <person name="Toyoda A."/>
            <person name="Takaki Y."/>
            <person name="Nishi S."/>
            <person name="Hori S."/>
            <person name="Arai W."/>
            <person name="Tsubouchi T."/>
            <person name="Morono Y."/>
            <person name="Uchiyama I."/>
            <person name="Ito T."/>
            <person name="Fujiyama A."/>
            <person name="Inagaki F."/>
            <person name="Takami H."/>
        </authorList>
    </citation>
    <scope>NUCLEOTIDE SEQUENCE</scope>
    <source>
        <strain evidence="2">Expedition CK06-06</strain>
    </source>
</reference>
<dbReference type="InterPro" id="IPR017896">
    <property type="entry name" value="4Fe4S_Fe-S-bd"/>
</dbReference>
<feature type="domain" description="4Fe-4S ferredoxin-type" evidence="1">
    <location>
        <begin position="220"/>
        <end position="250"/>
    </location>
</feature>
<sequence length="302" mass="35516">LDKGSYRDFVRALISEYEFIGPKKKDRSVHDFVPIKDISELNTNYIRTTIPPAKKLLFPPNERLVTYEIGKKIEVNPVIESGEKILFGINAWDINGMNFMDRFFTTDFIDENYISKRKKLIVIGMDSQPTETNFSPSMSAEYAKDGFDIYLTELKDKYFVRIATARGNEILEKYTKVNDAIAEDFKEYNKYMDNYRKKFKLDVNIKDFYDNFELIYDNEEFWKKIAKNCYSCGSCNLVCPTCFCFNVKDDIELNLKDGNKAREWDSCMIPEYGLVAGGHNFRPDKENRLKQRYRCKLKTFLD</sequence>
<protein>
    <recommendedName>
        <fullName evidence="1">4Fe-4S ferredoxin-type domain-containing protein</fullName>
    </recommendedName>
</protein>
<dbReference type="PANTHER" id="PTHR40447">
    <property type="entry name" value="ANAEROBIC SULFITE REDUCTASE SUBUNIT A"/>
    <property type="match status" value="1"/>
</dbReference>
<evidence type="ECO:0000313" key="2">
    <source>
        <dbReference type="EMBL" id="GAH22185.1"/>
    </source>
</evidence>
<gene>
    <name evidence="2" type="ORF">S03H2_07186</name>
</gene>
<name>X1EPB9_9ZZZZ</name>
<dbReference type="Pfam" id="PF17179">
    <property type="entry name" value="Fer4_22"/>
    <property type="match status" value="1"/>
</dbReference>
<feature type="non-terminal residue" evidence="2">
    <location>
        <position position="302"/>
    </location>
</feature>
<dbReference type="PROSITE" id="PS00198">
    <property type="entry name" value="4FE4S_FER_1"/>
    <property type="match status" value="1"/>
</dbReference>
<dbReference type="PANTHER" id="PTHR40447:SF1">
    <property type="entry name" value="ANAEROBIC SULFITE REDUCTASE SUBUNIT A"/>
    <property type="match status" value="1"/>
</dbReference>
<dbReference type="EMBL" id="BARU01003274">
    <property type="protein sequence ID" value="GAH22185.1"/>
    <property type="molecule type" value="Genomic_DNA"/>
</dbReference>
<organism evidence="2">
    <name type="scientific">marine sediment metagenome</name>
    <dbReference type="NCBI Taxonomy" id="412755"/>
    <lineage>
        <taxon>unclassified sequences</taxon>
        <taxon>metagenomes</taxon>
        <taxon>ecological metagenomes</taxon>
    </lineage>
</organism>